<dbReference type="SMART" id="SM00162">
    <property type="entry name" value="SAPA"/>
    <property type="match status" value="1"/>
</dbReference>
<dbReference type="Pfam" id="PF02199">
    <property type="entry name" value="SapA"/>
    <property type="match status" value="1"/>
</dbReference>
<dbReference type="AlphaFoldDB" id="A0A8S2TVA1"/>
<protein>
    <recommendedName>
        <fullName evidence="7">Saposin A-type domain-containing protein</fullName>
    </recommendedName>
</protein>
<dbReference type="Proteomes" id="UP000681720">
    <property type="component" value="Unassembled WGS sequence"/>
</dbReference>
<feature type="non-terminal residue" evidence="8">
    <location>
        <position position="1"/>
    </location>
</feature>
<keyword evidence="5" id="KW-0325">Glycoprotein</keyword>
<dbReference type="InterPro" id="IPR003119">
    <property type="entry name" value="SAP_A"/>
</dbReference>
<name>A0A8S2TVA1_9BILA</name>
<feature type="signal peptide" evidence="6">
    <location>
        <begin position="1"/>
        <end position="20"/>
    </location>
</feature>
<keyword evidence="2" id="KW-0964">Secreted</keyword>
<evidence type="ECO:0000256" key="3">
    <source>
        <dbReference type="ARBA" id="ARBA00022729"/>
    </source>
</evidence>
<gene>
    <name evidence="8" type="ORF">GIL414_LOCUS26089</name>
</gene>
<evidence type="ECO:0000256" key="5">
    <source>
        <dbReference type="ARBA" id="ARBA00023180"/>
    </source>
</evidence>
<dbReference type="PROSITE" id="PS51110">
    <property type="entry name" value="SAP_A"/>
    <property type="match status" value="1"/>
</dbReference>
<evidence type="ECO:0000313" key="9">
    <source>
        <dbReference type="Proteomes" id="UP000681720"/>
    </source>
</evidence>
<comment type="caution">
    <text evidence="8">The sequence shown here is derived from an EMBL/GenBank/DDBJ whole genome shotgun (WGS) entry which is preliminary data.</text>
</comment>
<evidence type="ECO:0000256" key="6">
    <source>
        <dbReference type="SAM" id="SignalP"/>
    </source>
</evidence>
<sequence length="65" mass="7326">MAKAAFVSSFLALFITVSYGYKQECAIGPQYWCQSFETAQDCGSLRHCTDTVWRYDAKNTKVDSS</sequence>
<keyword evidence="3 6" id="KW-0732">Signal</keyword>
<evidence type="ECO:0000256" key="2">
    <source>
        <dbReference type="ARBA" id="ARBA00022525"/>
    </source>
</evidence>
<accession>A0A8S2TVA1</accession>
<dbReference type="GO" id="GO:0005576">
    <property type="term" value="C:extracellular region"/>
    <property type="evidence" value="ECO:0007669"/>
    <property type="project" value="UniProtKB-SubCell"/>
</dbReference>
<evidence type="ECO:0000256" key="1">
    <source>
        <dbReference type="ARBA" id="ARBA00004613"/>
    </source>
</evidence>
<feature type="chain" id="PRO_5035935524" description="Saposin A-type domain-containing protein" evidence="6">
    <location>
        <begin position="21"/>
        <end position="65"/>
    </location>
</feature>
<evidence type="ECO:0000313" key="8">
    <source>
        <dbReference type="EMBL" id="CAF4306464.1"/>
    </source>
</evidence>
<organism evidence="8 9">
    <name type="scientific">Rotaria magnacalcarata</name>
    <dbReference type="NCBI Taxonomy" id="392030"/>
    <lineage>
        <taxon>Eukaryota</taxon>
        <taxon>Metazoa</taxon>
        <taxon>Spiralia</taxon>
        <taxon>Gnathifera</taxon>
        <taxon>Rotifera</taxon>
        <taxon>Eurotatoria</taxon>
        <taxon>Bdelloidea</taxon>
        <taxon>Philodinida</taxon>
        <taxon>Philodinidae</taxon>
        <taxon>Rotaria</taxon>
    </lineage>
</organism>
<evidence type="ECO:0000256" key="4">
    <source>
        <dbReference type="ARBA" id="ARBA00023157"/>
    </source>
</evidence>
<proteinExistence type="predicted"/>
<feature type="domain" description="Saposin A-type" evidence="7">
    <location>
        <begin position="18"/>
        <end position="58"/>
    </location>
</feature>
<comment type="subcellular location">
    <subcellularLocation>
        <location evidence="1">Secreted</location>
    </subcellularLocation>
</comment>
<keyword evidence="4" id="KW-1015">Disulfide bond</keyword>
<evidence type="ECO:0000259" key="7">
    <source>
        <dbReference type="PROSITE" id="PS51110"/>
    </source>
</evidence>
<dbReference type="EMBL" id="CAJOBJ010037197">
    <property type="protein sequence ID" value="CAF4306464.1"/>
    <property type="molecule type" value="Genomic_DNA"/>
</dbReference>
<reference evidence="8" key="1">
    <citation type="submission" date="2021-02" db="EMBL/GenBank/DDBJ databases">
        <authorList>
            <person name="Nowell W R."/>
        </authorList>
    </citation>
    <scope>NUCLEOTIDE SEQUENCE</scope>
</reference>